<dbReference type="AlphaFoldDB" id="A0A0F9NFU5"/>
<dbReference type="NCBIfam" id="TIGR01558">
    <property type="entry name" value="sm_term_P27"/>
    <property type="match status" value="1"/>
</dbReference>
<dbReference type="Gene3D" id="2.30.40.10">
    <property type="entry name" value="Urease, subunit C, domain 1"/>
    <property type="match status" value="1"/>
</dbReference>
<dbReference type="EMBL" id="LAZR01003580">
    <property type="protein sequence ID" value="KKN16804.1"/>
    <property type="molecule type" value="Genomic_DNA"/>
</dbReference>
<dbReference type="InterPro" id="IPR011059">
    <property type="entry name" value="Metal-dep_hydrolase_composite"/>
</dbReference>
<name>A0A0F9NFU5_9ZZZZ</name>
<feature type="domain" description="Amidohydrolase 3" evidence="1">
    <location>
        <begin position="1"/>
        <end position="68"/>
    </location>
</feature>
<dbReference type="GO" id="GO:0016810">
    <property type="term" value="F:hydrolase activity, acting on carbon-nitrogen (but not peptide) bonds"/>
    <property type="evidence" value="ECO:0007669"/>
    <property type="project" value="InterPro"/>
</dbReference>
<evidence type="ECO:0000259" key="1">
    <source>
        <dbReference type="Pfam" id="PF07969"/>
    </source>
</evidence>
<evidence type="ECO:0000313" key="2">
    <source>
        <dbReference type="EMBL" id="KKN16804.1"/>
    </source>
</evidence>
<dbReference type="PANTHER" id="PTHR22642">
    <property type="entry name" value="IMIDAZOLONEPROPIONASE"/>
    <property type="match status" value="1"/>
</dbReference>
<protein>
    <recommendedName>
        <fullName evidence="1">Amidohydrolase 3 domain-containing protein</fullName>
    </recommendedName>
</protein>
<comment type="caution">
    <text evidence="2">The sequence shown here is derived from an EMBL/GenBank/DDBJ whole genome shotgun (WGS) entry which is preliminary data.</text>
</comment>
<sequence>IYHMVTRKHQISGEVHGSQQRIPLLEALRTFTINGAYLTYDENIRGSLQAGKLADLVVLDPPWYLDDVAAAEWIRIVETLPSGLITGADINILGAYCVLFARWHMANEIIAKEGLVAKSPSGYACPHPAVSIANQSFAQMMRAASECGFTPAARSKVHVGESRDDARARETADILGVGGAR</sequence>
<dbReference type="Gene3D" id="3.20.20.140">
    <property type="entry name" value="Metal-dependent hydrolases"/>
    <property type="match status" value="1"/>
</dbReference>
<feature type="non-terminal residue" evidence="2">
    <location>
        <position position="1"/>
    </location>
</feature>
<gene>
    <name evidence="2" type="ORF">LCGC14_0972340</name>
</gene>
<proteinExistence type="predicted"/>
<dbReference type="PANTHER" id="PTHR22642:SF2">
    <property type="entry name" value="PROTEIN LONG AFTER FAR-RED 3"/>
    <property type="match status" value="1"/>
</dbReference>
<dbReference type="Pfam" id="PF05119">
    <property type="entry name" value="Terminase_4"/>
    <property type="match status" value="1"/>
</dbReference>
<accession>A0A0F9NFU5</accession>
<dbReference type="InterPro" id="IPR006448">
    <property type="entry name" value="Phage_term_ssu_P27"/>
</dbReference>
<dbReference type="Pfam" id="PF07969">
    <property type="entry name" value="Amidohydro_3"/>
    <property type="match status" value="1"/>
</dbReference>
<organism evidence="2">
    <name type="scientific">marine sediment metagenome</name>
    <dbReference type="NCBI Taxonomy" id="412755"/>
    <lineage>
        <taxon>unclassified sequences</taxon>
        <taxon>metagenomes</taxon>
        <taxon>ecological metagenomes</taxon>
    </lineage>
</organism>
<reference evidence="2" key="1">
    <citation type="journal article" date="2015" name="Nature">
        <title>Complex archaea that bridge the gap between prokaryotes and eukaryotes.</title>
        <authorList>
            <person name="Spang A."/>
            <person name="Saw J.H."/>
            <person name="Jorgensen S.L."/>
            <person name="Zaremba-Niedzwiedzka K."/>
            <person name="Martijn J."/>
            <person name="Lind A.E."/>
            <person name="van Eijk R."/>
            <person name="Schleper C."/>
            <person name="Guy L."/>
            <person name="Ettema T.J."/>
        </authorList>
    </citation>
    <scope>NUCLEOTIDE SEQUENCE</scope>
</reference>
<dbReference type="InterPro" id="IPR013108">
    <property type="entry name" value="Amidohydro_3"/>
</dbReference>